<evidence type="ECO:0000313" key="5">
    <source>
        <dbReference type="EMBL" id="SVA32898.1"/>
    </source>
</evidence>
<dbReference type="InterPro" id="IPR009003">
    <property type="entry name" value="Peptidase_S1_PA"/>
</dbReference>
<dbReference type="Gene3D" id="2.30.42.10">
    <property type="match status" value="3"/>
</dbReference>
<dbReference type="EMBL" id="UINC01007361">
    <property type="protein sequence ID" value="SVA32898.1"/>
    <property type="molecule type" value="Genomic_DNA"/>
</dbReference>
<feature type="domain" description="PDZ" evidence="4">
    <location>
        <begin position="244"/>
        <end position="322"/>
    </location>
</feature>
<name>A0A381UZ53_9ZZZZ</name>
<comment type="function">
    <text evidence="1">Nuclear serine protease which mediates apoptosis.</text>
</comment>
<dbReference type="Gene3D" id="2.40.10.120">
    <property type="match status" value="1"/>
</dbReference>
<evidence type="ECO:0000256" key="3">
    <source>
        <dbReference type="ARBA" id="ARBA00021524"/>
    </source>
</evidence>
<feature type="domain" description="PDZ" evidence="4">
    <location>
        <begin position="818"/>
        <end position="899"/>
    </location>
</feature>
<dbReference type="PRINTS" id="PR00834">
    <property type="entry name" value="PROTEASES2C"/>
</dbReference>
<dbReference type="PANTHER" id="PTHR46366">
    <property type="entry name" value="PRO-APOPTOTIC SERINE PROTEASE NMA111"/>
    <property type="match status" value="1"/>
</dbReference>
<dbReference type="PANTHER" id="PTHR46366:SF1">
    <property type="entry name" value="PDZ DOMAIN-CONTAINING PROTEIN C1685.05"/>
    <property type="match status" value="1"/>
</dbReference>
<dbReference type="Pfam" id="PF13365">
    <property type="entry name" value="Trypsin_2"/>
    <property type="match status" value="1"/>
</dbReference>
<dbReference type="AlphaFoldDB" id="A0A381UZ53"/>
<feature type="domain" description="PDZ" evidence="4">
    <location>
        <begin position="711"/>
        <end position="796"/>
    </location>
</feature>
<dbReference type="GO" id="GO:0006508">
    <property type="term" value="P:proteolysis"/>
    <property type="evidence" value="ECO:0007669"/>
    <property type="project" value="UniProtKB-KW"/>
</dbReference>
<dbReference type="InterPro" id="IPR036034">
    <property type="entry name" value="PDZ_sf"/>
</dbReference>
<dbReference type="SMART" id="SM00228">
    <property type="entry name" value="PDZ"/>
    <property type="match status" value="3"/>
</dbReference>
<reference evidence="5" key="1">
    <citation type="submission" date="2018-05" db="EMBL/GenBank/DDBJ databases">
        <authorList>
            <person name="Lanie J.A."/>
            <person name="Ng W.-L."/>
            <person name="Kazmierczak K.M."/>
            <person name="Andrzejewski T.M."/>
            <person name="Davidsen T.M."/>
            <person name="Wayne K.J."/>
            <person name="Tettelin H."/>
            <person name="Glass J.I."/>
            <person name="Rusch D."/>
            <person name="Podicherti R."/>
            <person name="Tsui H.-C.T."/>
            <person name="Winkler M.E."/>
        </authorList>
    </citation>
    <scope>NUCLEOTIDE SEQUENCE</scope>
</reference>
<protein>
    <recommendedName>
        <fullName evidence="2">Pro-apoptotic serine protease NMA111</fullName>
    </recommendedName>
    <alternativeName>
        <fullName evidence="3">Pro-apoptotic serine protease nma111</fullName>
    </alternativeName>
</protein>
<dbReference type="InterPro" id="IPR041489">
    <property type="entry name" value="PDZ_6"/>
</dbReference>
<gene>
    <name evidence="5" type="ORF">METZ01_LOCUS85752</name>
</gene>
<evidence type="ECO:0000259" key="4">
    <source>
        <dbReference type="SMART" id="SM00228"/>
    </source>
</evidence>
<accession>A0A381UZ53</accession>
<dbReference type="SUPFAM" id="SSF50494">
    <property type="entry name" value="Trypsin-like serine proteases"/>
    <property type="match status" value="2"/>
</dbReference>
<dbReference type="InterPro" id="IPR001478">
    <property type="entry name" value="PDZ"/>
</dbReference>
<dbReference type="SUPFAM" id="SSF50156">
    <property type="entry name" value="PDZ domain-like"/>
    <property type="match status" value="3"/>
</dbReference>
<dbReference type="Pfam" id="PF12812">
    <property type="entry name" value="PDZ_1"/>
    <property type="match status" value="1"/>
</dbReference>
<dbReference type="InterPro" id="IPR025926">
    <property type="entry name" value="PDZ-like_dom"/>
</dbReference>
<sequence>MIVFSTSALAQDEPSWNTTLDKISSGVVSIQIDSTRAFDTDRNQSTQATGFVVDAEQGLILTNRHVVTTGPVVAQAIFLNQEEVELVPLYRDPVHDFGFFKYDPRALRFIKPEELELFPEAAQIGRDIRIVGNDAGEQLSILAGTIARVDRAAPNYGRGNYNDFNTFYLQAASGTSGGSSGSPVVDIEGRVVALNAGANSQAASSFFLPLERVRRALSLIREERFVSRGTLQTEFIHKPYAELRRLGLAESTEVSHREAFPVHTGLLVVEQVIPNSAASEVLRPGDVLVSINDELLPEFVSLAAVLDDQVGRKVLVEVERGGVRVRQELIVDNLHFITPDEFIEYGDGVFHTLSYQQARHFNRPISGVYTANSGHVFGTAAIPRASLITDIDGQPVKSLDDFQQRLEALPDQQRATVRFVTLDDPRTDKLRLITNDRGWFPAKRCKRDDQLGLWPCQELAEAVSQNNVAPRETTFPSSGQTARFAGLGNRGYLNRVTPSLVLVNFDMPYTVSGVSDRHYYGTGVIVDAERGWVVVDRNTVPVAMGDVRITFAGSLEVPGWVEYIHPLHNLAVVAYDPALIGNTPTRSAMFNSSPKAFGSGDSLMVVGLKADHTLHSQSSVIAAVEPINFPLSRTLRFRDSNLEGIRLVNGPDEFDGIIVDQRGRVMALWASFAYQTGRELTQTNIGIPGDLVTDMIDVLRNGQPLHSLDVEWRLMPIASARKFGLPESWVSRYEAHNPERRQVLAVSSVVTGSPAAEFFAVGDILLNIDGQVLNTFREVESVVQRDEVEVTVYRDGQELIGRVRTVALSGRGIERALLWAGALLQTPHRAISAQRGIDSAGVYVSYFGFGSPASRSRLFAGLQILEVDGQPTPNLDSFIVAVDGLQDRSSVRLSTVAWNGIPQVVTLRLDRHYWPSYELRRVGNHWQRSPLK</sequence>
<dbReference type="Pfam" id="PF17820">
    <property type="entry name" value="PDZ_6"/>
    <property type="match status" value="1"/>
</dbReference>
<evidence type="ECO:0000256" key="2">
    <source>
        <dbReference type="ARBA" id="ARBA00020338"/>
    </source>
</evidence>
<evidence type="ECO:0000256" key="1">
    <source>
        <dbReference type="ARBA" id="ARBA00002558"/>
    </source>
</evidence>
<organism evidence="5">
    <name type="scientific">marine metagenome</name>
    <dbReference type="NCBI Taxonomy" id="408172"/>
    <lineage>
        <taxon>unclassified sequences</taxon>
        <taxon>metagenomes</taxon>
        <taxon>ecological metagenomes</taxon>
    </lineage>
</organism>
<dbReference type="InterPro" id="IPR001940">
    <property type="entry name" value="Peptidase_S1C"/>
</dbReference>
<proteinExistence type="predicted"/>
<dbReference type="GO" id="GO:0004252">
    <property type="term" value="F:serine-type endopeptidase activity"/>
    <property type="evidence" value="ECO:0007669"/>
    <property type="project" value="InterPro"/>
</dbReference>